<comment type="caution">
    <text evidence="5">The sequence shown here is derived from an EMBL/GenBank/DDBJ whole genome shotgun (WGS) entry which is preliminary data.</text>
</comment>
<dbReference type="Pfam" id="PF02595">
    <property type="entry name" value="Gly_kinase"/>
    <property type="match status" value="1"/>
</dbReference>
<dbReference type="InterPro" id="IPR018197">
    <property type="entry name" value="Glycerate_kinase_RE-like"/>
</dbReference>
<dbReference type="Gene3D" id="3.40.50.10350">
    <property type="entry name" value="Glycerate kinase, domain 1"/>
    <property type="match status" value="1"/>
</dbReference>
<dbReference type="InterPro" id="IPR018193">
    <property type="entry name" value="Glyc_kinase_flavodox-like_fold"/>
</dbReference>
<dbReference type="PANTHER" id="PTHR21599">
    <property type="entry name" value="GLYCERATE KINASE"/>
    <property type="match status" value="1"/>
</dbReference>
<dbReference type="SUPFAM" id="SSF110738">
    <property type="entry name" value="Glycerate kinase I"/>
    <property type="match status" value="1"/>
</dbReference>
<evidence type="ECO:0000313" key="6">
    <source>
        <dbReference type="Proteomes" id="UP001501598"/>
    </source>
</evidence>
<reference evidence="6" key="1">
    <citation type="journal article" date="2019" name="Int. J. Syst. Evol. Microbiol.">
        <title>The Global Catalogue of Microorganisms (GCM) 10K type strain sequencing project: providing services to taxonomists for standard genome sequencing and annotation.</title>
        <authorList>
            <consortium name="The Broad Institute Genomics Platform"/>
            <consortium name="The Broad Institute Genome Sequencing Center for Infectious Disease"/>
            <person name="Wu L."/>
            <person name="Ma J."/>
        </authorList>
    </citation>
    <scope>NUCLEOTIDE SEQUENCE [LARGE SCALE GENOMIC DNA]</scope>
    <source>
        <strain evidence="6">JCM 17906</strain>
    </source>
</reference>
<dbReference type="GO" id="GO:0016301">
    <property type="term" value="F:kinase activity"/>
    <property type="evidence" value="ECO:0007669"/>
    <property type="project" value="UniProtKB-KW"/>
</dbReference>
<evidence type="ECO:0000256" key="3">
    <source>
        <dbReference type="ARBA" id="ARBA00022777"/>
    </source>
</evidence>
<accession>A0ABP8RUL5</accession>
<proteinExistence type="inferred from homology"/>
<dbReference type="InterPro" id="IPR004381">
    <property type="entry name" value="Glycerate_kinase"/>
</dbReference>
<organism evidence="5 6">
    <name type="scientific">Pseudonocardia xishanensis</name>
    <dbReference type="NCBI Taxonomy" id="630995"/>
    <lineage>
        <taxon>Bacteria</taxon>
        <taxon>Bacillati</taxon>
        <taxon>Actinomycetota</taxon>
        <taxon>Actinomycetes</taxon>
        <taxon>Pseudonocardiales</taxon>
        <taxon>Pseudonocardiaceae</taxon>
        <taxon>Pseudonocardia</taxon>
    </lineage>
</organism>
<evidence type="ECO:0000313" key="5">
    <source>
        <dbReference type="EMBL" id="GAA4549883.1"/>
    </source>
</evidence>
<name>A0ABP8RUL5_9PSEU</name>
<dbReference type="Proteomes" id="UP001501598">
    <property type="component" value="Unassembled WGS sequence"/>
</dbReference>
<evidence type="ECO:0000256" key="2">
    <source>
        <dbReference type="ARBA" id="ARBA00022679"/>
    </source>
</evidence>
<comment type="similarity">
    <text evidence="1 4">Belongs to the glycerate kinase type-1 family.</text>
</comment>
<dbReference type="PANTHER" id="PTHR21599:SF0">
    <property type="entry name" value="GLYCERATE KINASE"/>
    <property type="match status" value="1"/>
</dbReference>
<dbReference type="PIRSF" id="PIRSF006078">
    <property type="entry name" value="GlxK"/>
    <property type="match status" value="1"/>
</dbReference>
<evidence type="ECO:0000256" key="1">
    <source>
        <dbReference type="ARBA" id="ARBA00006284"/>
    </source>
</evidence>
<keyword evidence="3 4" id="KW-0418">Kinase</keyword>
<evidence type="ECO:0000256" key="4">
    <source>
        <dbReference type="PIRNR" id="PIRNR006078"/>
    </source>
</evidence>
<keyword evidence="2 4" id="KW-0808">Transferase</keyword>
<dbReference type="Gene3D" id="3.90.1510.10">
    <property type="entry name" value="Glycerate kinase, domain 2"/>
    <property type="match status" value="1"/>
</dbReference>
<keyword evidence="6" id="KW-1185">Reference proteome</keyword>
<gene>
    <name evidence="5" type="ORF">GCM10023175_38850</name>
</gene>
<sequence>MRVLVAPDKFKGTLTAAEVAGHLVAGLRDAGHGAVELPVADGGEGTLEAALAAGFRRIPVTASGPTGKPVDTAFGLRGGTAVVELAAASGLALADPDPLRAGSRGTGELLAAALDAGARRIILGLGGSACTDGGAGLLAALGARIVDADGEDLPDGGGALRDAADVDLRGLDPRLAEVEIVLACDVDNPLLGPHGAAAVYGPQKGAGPREVALLDAGLTRFASLVARAPGLSQAEVPVTRASVGARSAAVPGAGAAGGVGFAALTVLGARRRPGIEVVLDLVGFAEHLRGASLVVTGEGALDAQTLHGKAPAGVAAAARAARVPAIAVCGRCDLDPDVLAHAGLTGAIALADLDPERCLSAPGPLLRRIGRGLGTDLEGCFIDL</sequence>
<protein>
    <submittedName>
        <fullName evidence="5">Glycerate kinase</fullName>
    </submittedName>
</protein>
<dbReference type="EMBL" id="BAABGT010000053">
    <property type="protein sequence ID" value="GAA4549883.1"/>
    <property type="molecule type" value="Genomic_DNA"/>
</dbReference>
<dbReference type="RefSeq" id="WP_345420263.1">
    <property type="nucleotide sequence ID" value="NZ_BAABGT010000053.1"/>
</dbReference>
<dbReference type="NCBIfam" id="TIGR00045">
    <property type="entry name" value="glycerate kinase"/>
    <property type="match status" value="1"/>
</dbReference>
<dbReference type="InterPro" id="IPR036129">
    <property type="entry name" value="Glycerate_kinase_sf"/>
</dbReference>